<feature type="compositionally biased region" description="Low complexity" evidence="3">
    <location>
        <begin position="636"/>
        <end position="648"/>
    </location>
</feature>
<reference evidence="4 5" key="1">
    <citation type="journal article" date="2018" name="New Phytol.">
        <title>Phylogenomics of Endogonaceae and evolution of mycorrhizas within Mucoromycota.</title>
        <authorList>
            <person name="Chang Y."/>
            <person name="Desiro A."/>
            <person name="Na H."/>
            <person name="Sandor L."/>
            <person name="Lipzen A."/>
            <person name="Clum A."/>
            <person name="Barry K."/>
            <person name="Grigoriev I.V."/>
            <person name="Martin F.M."/>
            <person name="Stajich J.E."/>
            <person name="Smith M.E."/>
            <person name="Bonito G."/>
            <person name="Spatafora J.W."/>
        </authorList>
    </citation>
    <scope>NUCLEOTIDE SEQUENCE [LARGE SCALE GENOMIC DNA]</scope>
    <source>
        <strain evidence="4 5">AD002</strain>
    </source>
</reference>
<protein>
    <submittedName>
        <fullName evidence="4">Uncharacterized protein</fullName>
    </submittedName>
</protein>
<gene>
    <name evidence="4" type="ORF">BC938DRAFT_473486</name>
</gene>
<keyword evidence="1" id="KW-0880">Kelch repeat</keyword>
<keyword evidence="5" id="KW-1185">Reference proteome</keyword>
<dbReference type="Pfam" id="PF24681">
    <property type="entry name" value="Kelch_KLHDC2_KLHL20_DRC7"/>
    <property type="match status" value="1"/>
</dbReference>
<organism evidence="4 5">
    <name type="scientific">Jimgerdemannia flammicorona</name>
    <dbReference type="NCBI Taxonomy" id="994334"/>
    <lineage>
        <taxon>Eukaryota</taxon>
        <taxon>Fungi</taxon>
        <taxon>Fungi incertae sedis</taxon>
        <taxon>Mucoromycota</taxon>
        <taxon>Mucoromycotina</taxon>
        <taxon>Endogonomycetes</taxon>
        <taxon>Endogonales</taxon>
        <taxon>Endogonaceae</taxon>
        <taxon>Jimgerdemannia</taxon>
    </lineage>
</organism>
<feature type="region of interest" description="Disordered" evidence="3">
    <location>
        <begin position="612"/>
        <end position="651"/>
    </location>
</feature>
<feature type="compositionally biased region" description="Low complexity" evidence="3">
    <location>
        <begin position="616"/>
        <end position="629"/>
    </location>
</feature>
<feature type="region of interest" description="Disordered" evidence="3">
    <location>
        <begin position="489"/>
        <end position="513"/>
    </location>
</feature>
<sequence length="682" mass="75911">MATPRLRTQSTPSPTGFAPKNLLLDINLDILYSIIKCMDNKTLAALSQTNHFFHNQCRKSTAFAKAIWRPLPLVDDTRTPPVFNPRGGVLIGARFYLPFMTTRPTCYVLDLVTSRWDCYNIEVENDPTYQPFVTSAVAIHGIIYMFGGRQLQTYQLSNALYTLNITSWKLRKVQDAGGSVPRPRHEHSVDVVHNRYLAIFGGLCHHSVGENDLFLYDAQHNMWLEPSITGRVPHVRFGHSSTVIGSDLYIFGGSQIENDVNVVYDDLHRLDCGSWVWHKYDPPEAYRYRRMSPPSEFLDPDVDMGSPIEPMRVQCLIPTTGQQPRERFQSGMCAVRNKLIIFGGHTIISDSDDNAEPFDYSLRALDVFCTVRNHWTKVRGRVHRTDAVYPQDMCFGVAEGIPLSLPSQRGHCIIVVGQQKVSRKSGSTGSSNRPAQLRLSESSSPPREHSGLPLSPTFANRNDANTGQNVLQKVAQSSPTFGNMRIHNTITEQDRQSPTKENFNPSIDSASSYADHGSLHKRLVSPASIPATLSTHPLVQATPFNSTVDQHRDTKQPANTPPSNRHDSIHVQFASVADGKHTAPSDTFYPAPHKAGFPSDEEVEMIAADRTGVFESPSSSQRENLSSSSTRATLNSGSTGRSTSSSGSAPDHWFCKDTRHFSLAPFRMMLVLDGDSDGERFK</sequence>
<evidence type="ECO:0000313" key="4">
    <source>
        <dbReference type="EMBL" id="RUS33019.1"/>
    </source>
</evidence>
<dbReference type="AlphaFoldDB" id="A0A433QTA4"/>
<feature type="compositionally biased region" description="Polar residues" evidence="3">
    <location>
        <begin position="499"/>
        <end position="512"/>
    </location>
</feature>
<dbReference type="SUPFAM" id="SSF117281">
    <property type="entry name" value="Kelch motif"/>
    <property type="match status" value="1"/>
</dbReference>
<feature type="region of interest" description="Disordered" evidence="3">
    <location>
        <begin position="423"/>
        <end position="464"/>
    </location>
</feature>
<dbReference type="PANTHER" id="PTHR46093:SF18">
    <property type="entry name" value="FIBRONECTIN TYPE-III DOMAIN-CONTAINING PROTEIN"/>
    <property type="match status" value="1"/>
</dbReference>
<comment type="caution">
    <text evidence="4">The sequence shown here is derived from an EMBL/GenBank/DDBJ whole genome shotgun (WGS) entry which is preliminary data.</text>
</comment>
<dbReference type="Proteomes" id="UP000274822">
    <property type="component" value="Unassembled WGS sequence"/>
</dbReference>
<dbReference type="PANTHER" id="PTHR46093">
    <property type="entry name" value="ACYL-COA-BINDING DOMAIN-CONTAINING PROTEIN 5"/>
    <property type="match status" value="1"/>
</dbReference>
<dbReference type="EMBL" id="RBNJ01001581">
    <property type="protein sequence ID" value="RUS33019.1"/>
    <property type="molecule type" value="Genomic_DNA"/>
</dbReference>
<evidence type="ECO:0000256" key="2">
    <source>
        <dbReference type="ARBA" id="ARBA00022737"/>
    </source>
</evidence>
<keyword evidence="2" id="KW-0677">Repeat</keyword>
<evidence type="ECO:0000313" key="5">
    <source>
        <dbReference type="Proteomes" id="UP000274822"/>
    </source>
</evidence>
<feature type="compositionally biased region" description="Polar residues" evidence="3">
    <location>
        <begin position="424"/>
        <end position="445"/>
    </location>
</feature>
<accession>A0A433QTA4</accession>
<name>A0A433QTA4_9FUNG</name>
<evidence type="ECO:0000256" key="3">
    <source>
        <dbReference type="SAM" id="MobiDB-lite"/>
    </source>
</evidence>
<dbReference type="Gene3D" id="2.120.10.80">
    <property type="entry name" value="Kelch-type beta propeller"/>
    <property type="match status" value="1"/>
</dbReference>
<dbReference type="InterPro" id="IPR015915">
    <property type="entry name" value="Kelch-typ_b-propeller"/>
</dbReference>
<feature type="region of interest" description="Disordered" evidence="3">
    <location>
        <begin position="545"/>
        <end position="567"/>
    </location>
</feature>
<proteinExistence type="predicted"/>
<evidence type="ECO:0000256" key="1">
    <source>
        <dbReference type="ARBA" id="ARBA00022441"/>
    </source>
</evidence>